<dbReference type="InterPro" id="IPR013783">
    <property type="entry name" value="Ig-like_fold"/>
</dbReference>
<dbReference type="GO" id="GO:0030247">
    <property type="term" value="F:polysaccharide binding"/>
    <property type="evidence" value="ECO:0007669"/>
    <property type="project" value="UniProtKB-UniRule"/>
</dbReference>
<dbReference type="EMBL" id="BLPF01000002">
    <property type="protein sequence ID" value="GFJ80861.1"/>
    <property type="molecule type" value="Genomic_DNA"/>
</dbReference>
<dbReference type="InterPro" id="IPR001919">
    <property type="entry name" value="CBD2"/>
</dbReference>
<feature type="region of interest" description="Disordered" evidence="4">
    <location>
        <begin position="251"/>
        <end position="270"/>
    </location>
</feature>
<keyword evidence="1" id="KW-0119">Carbohydrate metabolism</keyword>
<proteinExistence type="predicted"/>
<organism evidence="7 8">
    <name type="scientific">Phytohabitans houttuyneae</name>
    <dbReference type="NCBI Taxonomy" id="1076126"/>
    <lineage>
        <taxon>Bacteria</taxon>
        <taxon>Bacillati</taxon>
        <taxon>Actinomycetota</taxon>
        <taxon>Actinomycetes</taxon>
        <taxon>Micromonosporales</taxon>
        <taxon>Micromonosporaceae</taxon>
    </lineage>
</organism>
<keyword evidence="2" id="KW-0326">Glycosidase</keyword>
<dbReference type="InterPro" id="IPR012291">
    <property type="entry name" value="CBM2_carb-bd_dom_sf"/>
</dbReference>
<dbReference type="Pfam" id="PF00041">
    <property type="entry name" value="fn3"/>
    <property type="match status" value="1"/>
</dbReference>
<dbReference type="SUPFAM" id="SSF49384">
    <property type="entry name" value="Carbohydrate-binding domain"/>
    <property type="match status" value="1"/>
</dbReference>
<keyword evidence="3" id="KW-0624">Polysaccharide degradation</keyword>
<evidence type="ECO:0000313" key="8">
    <source>
        <dbReference type="Proteomes" id="UP000482800"/>
    </source>
</evidence>
<accession>A0A6V8KEI5</accession>
<comment type="caution">
    <text evidence="7">The sequence shown here is derived from an EMBL/GenBank/DDBJ whole genome shotgun (WGS) entry which is preliminary data.</text>
</comment>
<dbReference type="Gene3D" id="2.60.40.10">
    <property type="entry name" value="Immunoglobulins"/>
    <property type="match status" value="2"/>
</dbReference>
<feature type="domain" description="Fibronectin type-III" evidence="5">
    <location>
        <begin position="72"/>
        <end position="164"/>
    </location>
</feature>
<feature type="domain" description="CBM2" evidence="6">
    <location>
        <begin position="265"/>
        <end position="375"/>
    </location>
</feature>
<name>A0A6V8KEI5_9ACTN</name>
<dbReference type="GO" id="GO:0000272">
    <property type="term" value="P:polysaccharide catabolic process"/>
    <property type="evidence" value="ECO:0007669"/>
    <property type="project" value="UniProtKB-KW"/>
</dbReference>
<evidence type="ECO:0008006" key="9">
    <source>
        <dbReference type="Google" id="ProtNLM"/>
    </source>
</evidence>
<gene>
    <name evidence="7" type="ORF">Phou_050410</name>
</gene>
<dbReference type="Pfam" id="PF00553">
    <property type="entry name" value="CBM_2"/>
    <property type="match status" value="1"/>
</dbReference>
<dbReference type="CDD" id="cd00063">
    <property type="entry name" value="FN3"/>
    <property type="match status" value="2"/>
</dbReference>
<evidence type="ECO:0000256" key="4">
    <source>
        <dbReference type="SAM" id="MobiDB-lite"/>
    </source>
</evidence>
<protein>
    <recommendedName>
        <fullName evidence="9">CBM2 domain-containing protein</fullName>
    </recommendedName>
</protein>
<dbReference type="Proteomes" id="UP000482800">
    <property type="component" value="Unassembled WGS sequence"/>
</dbReference>
<evidence type="ECO:0000256" key="2">
    <source>
        <dbReference type="ARBA" id="ARBA00023295"/>
    </source>
</evidence>
<dbReference type="SMART" id="SM00060">
    <property type="entry name" value="FN3"/>
    <property type="match status" value="2"/>
</dbReference>
<evidence type="ECO:0000313" key="7">
    <source>
        <dbReference type="EMBL" id="GFJ80861.1"/>
    </source>
</evidence>
<dbReference type="GO" id="GO:0004553">
    <property type="term" value="F:hydrolase activity, hydrolyzing O-glycosyl compounds"/>
    <property type="evidence" value="ECO:0007669"/>
    <property type="project" value="InterPro"/>
</dbReference>
<reference evidence="7 8" key="1">
    <citation type="submission" date="2020-03" db="EMBL/GenBank/DDBJ databases">
        <title>Whole genome shotgun sequence of Phytohabitans houttuyneae NBRC 108639.</title>
        <authorList>
            <person name="Komaki H."/>
            <person name="Tamura T."/>
        </authorList>
    </citation>
    <scope>NUCLEOTIDE SEQUENCE [LARGE SCALE GENOMIC DNA]</scope>
    <source>
        <strain evidence="7 8">NBRC 108639</strain>
    </source>
</reference>
<dbReference type="InterPro" id="IPR036116">
    <property type="entry name" value="FN3_sf"/>
</dbReference>
<evidence type="ECO:0000259" key="5">
    <source>
        <dbReference type="PROSITE" id="PS50853"/>
    </source>
</evidence>
<dbReference type="SUPFAM" id="SSF49265">
    <property type="entry name" value="Fibronectin type III"/>
    <property type="match status" value="1"/>
</dbReference>
<evidence type="ECO:0000256" key="1">
    <source>
        <dbReference type="ARBA" id="ARBA00023277"/>
    </source>
</evidence>
<keyword evidence="2" id="KW-0378">Hydrolase</keyword>
<dbReference type="PROSITE" id="PS50853">
    <property type="entry name" value="FN3"/>
    <property type="match status" value="1"/>
</dbReference>
<dbReference type="Gene3D" id="2.60.40.290">
    <property type="match status" value="1"/>
</dbReference>
<dbReference type="SMART" id="SM00637">
    <property type="entry name" value="CBD_II"/>
    <property type="match status" value="1"/>
</dbReference>
<reference evidence="7 8" key="2">
    <citation type="submission" date="2020-03" db="EMBL/GenBank/DDBJ databases">
        <authorList>
            <person name="Ichikawa N."/>
            <person name="Kimura A."/>
            <person name="Kitahashi Y."/>
            <person name="Uohara A."/>
        </authorList>
    </citation>
    <scope>NUCLEOTIDE SEQUENCE [LARGE SCALE GENOMIC DNA]</scope>
    <source>
        <strain evidence="7 8">NBRC 108639</strain>
    </source>
</reference>
<evidence type="ECO:0000256" key="3">
    <source>
        <dbReference type="ARBA" id="ARBA00023326"/>
    </source>
</evidence>
<dbReference type="AlphaFoldDB" id="A0A6V8KEI5"/>
<dbReference type="InterPro" id="IPR008965">
    <property type="entry name" value="CBM2/CBM3_carb-bd_dom_sf"/>
</dbReference>
<dbReference type="RefSeq" id="WP_173059242.1">
    <property type="nucleotide sequence ID" value="NZ_BAABGO010000029.1"/>
</dbReference>
<dbReference type="PROSITE" id="PS51173">
    <property type="entry name" value="CBM2"/>
    <property type="match status" value="1"/>
</dbReference>
<dbReference type="InterPro" id="IPR003961">
    <property type="entry name" value="FN3_dom"/>
</dbReference>
<evidence type="ECO:0000259" key="6">
    <source>
        <dbReference type="PROSITE" id="PS51173"/>
    </source>
</evidence>
<sequence>MRQVRRVWAASLAVVAIPAVVAGTALVTMPAAAGVAPPALLSTCPPPSSGVQCSLPVTPSSSSPTATPPPSAPAGLVGTYVPTGSVTLTWTASTSGCCSIVGYTIIYNRAFTDIVWQLDVGNVTTATISGLSRDSEYRFSVIASDDRGRRSTASNVAAVMTPATDTGPDTITPQAPGGLALSVVTASSAVLTWAPSTDNVGVIDYQVFSFDGLFGSALLATVTGTRHMVPLSPGYNSFYVRARDAAGNRSAAGGPIIHERPDTPTTPPPSTCRVTYTTQSQWATGFVATVTVHNAGIAPVGGWTVRFTFPGNQRITSAWNGTFVQDGAAVTVSNAGWNQLIPPGGSTSFGMYGSSTASQPPPTSFTLNGAPCVTAGA</sequence>
<keyword evidence="8" id="KW-1185">Reference proteome</keyword>